<keyword evidence="3" id="KW-1003">Cell membrane</keyword>
<evidence type="ECO:0000256" key="8">
    <source>
        <dbReference type="SAM" id="MobiDB-lite"/>
    </source>
</evidence>
<dbReference type="CDD" id="cd06579">
    <property type="entry name" value="TM_PBP1_transp_AraH_like"/>
    <property type="match status" value="1"/>
</dbReference>
<feature type="transmembrane region" description="Helical" evidence="9">
    <location>
        <begin position="70"/>
        <end position="103"/>
    </location>
</feature>
<organism evidence="10 11">
    <name type="scientific">Nocardioides marmoribigeumensis</name>
    <dbReference type="NCBI Taxonomy" id="433649"/>
    <lineage>
        <taxon>Bacteria</taxon>
        <taxon>Bacillati</taxon>
        <taxon>Actinomycetota</taxon>
        <taxon>Actinomycetes</taxon>
        <taxon>Propionibacteriales</taxon>
        <taxon>Nocardioidaceae</taxon>
        <taxon>Nocardioides</taxon>
    </lineage>
</organism>
<dbReference type="Proteomes" id="UP001183648">
    <property type="component" value="Unassembled WGS sequence"/>
</dbReference>
<dbReference type="PANTHER" id="PTHR32196:SF21">
    <property type="entry name" value="ABC TRANSPORTER PERMEASE PROTEIN YPHD-RELATED"/>
    <property type="match status" value="1"/>
</dbReference>
<feature type="transmembrane region" description="Helical" evidence="9">
    <location>
        <begin position="32"/>
        <end position="50"/>
    </location>
</feature>
<feature type="transmembrane region" description="Helical" evidence="9">
    <location>
        <begin position="115"/>
        <end position="135"/>
    </location>
</feature>
<dbReference type="RefSeq" id="WP_310300289.1">
    <property type="nucleotide sequence ID" value="NZ_BAAAPS010000001.1"/>
</dbReference>
<evidence type="ECO:0000256" key="1">
    <source>
        <dbReference type="ARBA" id="ARBA00004651"/>
    </source>
</evidence>
<reference evidence="10 11" key="1">
    <citation type="submission" date="2023-07" db="EMBL/GenBank/DDBJ databases">
        <title>Sequencing the genomes of 1000 actinobacteria strains.</title>
        <authorList>
            <person name="Klenk H.-P."/>
        </authorList>
    </citation>
    <scope>NUCLEOTIDE SEQUENCE [LARGE SCALE GENOMIC DNA]</scope>
    <source>
        <strain evidence="10 11">DSM 19426</strain>
    </source>
</reference>
<comment type="caution">
    <text evidence="10">The sequence shown here is derived from an EMBL/GenBank/DDBJ whole genome shotgun (WGS) entry which is preliminary data.</text>
</comment>
<protein>
    <submittedName>
        <fullName evidence="10">Ribose transport system permease protein</fullName>
    </submittedName>
</protein>
<evidence type="ECO:0000256" key="2">
    <source>
        <dbReference type="ARBA" id="ARBA00022448"/>
    </source>
</evidence>
<feature type="transmembrane region" description="Helical" evidence="9">
    <location>
        <begin position="141"/>
        <end position="162"/>
    </location>
</feature>
<dbReference type="EMBL" id="JAVDYG010000001">
    <property type="protein sequence ID" value="MDR7361793.1"/>
    <property type="molecule type" value="Genomic_DNA"/>
</dbReference>
<feature type="region of interest" description="Disordered" evidence="8">
    <location>
        <begin position="1"/>
        <end position="24"/>
    </location>
</feature>
<keyword evidence="11" id="KW-1185">Reference proteome</keyword>
<feature type="transmembrane region" description="Helical" evidence="9">
    <location>
        <begin position="289"/>
        <end position="307"/>
    </location>
</feature>
<comment type="subcellular location">
    <subcellularLocation>
        <location evidence="1">Cell membrane</location>
        <topology evidence="1">Multi-pass membrane protein</topology>
    </subcellularLocation>
</comment>
<accession>A0ABU2BT34</accession>
<keyword evidence="7 9" id="KW-0472">Membrane</keyword>
<keyword evidence="5 9" id="KW-0812">Transmembrane</keyword>
<dbReference type="PANTHER" id="PTHR32196">
    <property type="entry name" value="ABC TRANSPORTER PERMEASE PROTEIN YPHD-RELATED-RELATED"/>
    <property type="match status" value="1"/>
</dbReference>
<feature type="transmembrane region" description="Helical" evidence="9">
    <location>
        <begin position="183"/>
        <end position="203"/>
    </location>
</feature>
<keyword evidence="2" id="KW-0813">Transport</keyword>
<evidence type="ECO:0000256" key="6">
    <source>
        <dbReference type="ARBA" id="ARBA00022989"/>
    </source>
</evidence>
<dbReference type="InterPro" id="IPR001851">
    <property type="entry name" value="ABC_transp_permease"/>
</dbReference>
<keyword evidence="4" id="KW-0997">Cell inner membrane</keyword>
<gene>
    <name evidence="10" type="ORF">J2S63_001346</name>
</gene>
<evidence type="ECO:0000256" key="5">
    <source>
        <dbReference type="ARBA" id="ARBA00022692"/>
    </source>
</evidence>
<evidence type="ECO:0000256" key="4">
    <source>
        <dbReference type="ARBA" id="ARBA00022519"/>
    </source>
</evidence>
<evidence type="ECO:0000313" key="11">
    <source>
        <dbReference type="Proteomes" id="UP001183648"/>
    </source>
</evidence>
<proteinExistence type="predicted"/>
<feature type="transmembrane region" description="Helical" evidence="9">
    <location>
        <begin position="313"/>
        <end position="333"/>
    </location>
</feature>
<dbReference type="Pfam" id="PF02653">
    <property type="entry name" value="BPD_transp_2"/>
    <property type="match status" value="1"/>
</dbReference>
<evidence type="ECO:0000313" key="10">
    <source>
        <dbReference type="EMBL" id="MDR7361793.1"/>
    </source>
</evidence>
<evidence type="ECO:0000256" key="9">
    <source>
        <dbReference type="SAM" id="Phobius"/>
    </source>
</evidence>
<evidence type="ECO:0000256" key="7">
    <source>
        <dbReference type="ARBA" id="ARBA00023136"/>
    </source>
</evidence>
<feature type="transmembrane region" description="Helical" evidence="9">
    <location>
        <begin position="263"/>
        <end position="282"/>
    </location>
</feature>
<evidence type="ECO:0000256" key="3">
    <source>
        <dbReference type="ARBA" id="ARBA00022475"/>
    </source>
</evidence>
<sequence length="343" mass="35761">MTDTNTRLAPPPRQETSHTTAQPRRRFDLRQGGEVFALVLLVVVFTLINPDSFLTVVNVQTMLDQASTPLIIGVGATLVILLGCIDLSVEGLMSACGLAFVLLSANSRDTADLGAWAILIGVLLGAALGLANGLVHTVLKIPSFIVTLGMGFVGFGIATLLFGDSQLPFLKSNGLKDWPTDKLLGLTHSFWLAALVVAVGLVVTRFTKLGRYTYAIGNSEPIARDNGVAVARYKVAVFTIAGACSGLAGVLTTMQLGSAPARIGIGMLFLTIAAVVIGGTSLGGGKGGIFRTTIGVLMLTVINNGLIQSDVSPNVQTAVSGGVLVLAIVAASWPHRSRLRIMK</sequence>
<name>A0ABU2BT34_9ACTN</name>
<keyword evidence="6 9" id="KW-1133">Transmembrane helix</keyword>